<evidence type="ECO:0000313" key="2">
    <source>
        <dbReference type="EMBL" id="MBU3849076.1"/>
    </source>
</evidence>
<protein>
    <submittedName>
        <fullName evidence="2">IdeS/Mac family cysteine endopeptidase</fullName>
        <ecNumber evidence="2">3.4.22.-</ecNumber>
    </submittedName>
</protein>
<dbReference type="SUPFAM" id="SSF54001">
    <property type="entry name" value="Cysteine proteinases"/>
    <property type="match status" value="1"/>
</dbReference>
<dbReference type="EC" id="3.4.22.-" evidence="2"/>
<dbReference type="AlphaFoldDB" id="A0A9E2NXW8"/>
<gene>
    <name evidence="2" type="ORF">IAA16_00750</name>
</gene>
<keyword evidence="2" id="KW-0378">Hydrolase</keyword>
<evidence type="ECO:0000259" key="1">
    <source>
        <dbReference type="Pfam" id="PF09028"/>
    </source>
</evidence>
<sequence>MPESETYTVTFDLKGGIDNGMPKKLSCRPGGFVLLPSLNNTYKAGFVRDGYSPDGTATSGLLKAEMEFFPTTDTTLCIVWGDGSSPQYAGEEKWVRGVTVAPQDWKTWWSEYGEKTAFYRPDAGWYDVYQGNKELCWAAVASDMLLWWYNTNRDAVDAYIAAHPERSFPSFDYDGRGGSGIFSYFEEHWTDKGNQPTVGLNWFLTGNAAVSGGGLFRDLFVEKEVTTRTGLVTKATFNNVLTKALEENKILGIEIYAYGHM</sequence>
<name>A0A9E2NXW8_9SPIR</name>
<dbReference type="Proteomes" id="UP000823914">
    <property type="component" value="Unassembled WGS sequence"/>
</dbReference>
<dbReference type="EMBL" id="JAHLFV010000016">
    <property type="protein sequence ID" value="MBU3849076.1"/>
    <property type="molecule type" value="Genomic_DNA"/>
</dbReference>
<comment type="caution">
    <text evidence="2">The sequence shown here is derived from an EMBL/GenBank/DDBJ whole genome shotgun (WGS) entry which is preliminary data.</text>
</comment>
<dbReference type="Pfam" id="PF09028">
    <property type="entry name" value="Mac-1"/>
    <property type="match status" value="1"/>
</dbReference>
<feature type="domain" description="Ig protease IdeS" evidence="1">
    <location>
        <begin position="110"/>
        <end position="162"/>
    </location>
</feature>
<reference evidence="2" key="2">
    <citation type="submission" date="2021-04" db="EMBL/GenBank/DDBJ databases">
        <authorList>
            <person name="Gilroy R."/>
        </authorList>
    </citation>
    <scope>NUCLEOTIDE SEQUENCE</scope>
    <source>
        <strain evidence="2">Gambia15-2214</strain>
    </source>
</reference>
<dbReference type="GO" id="GO:0008233">
    <property type="term" value="F:peptidase activity"/>
    <property type="evidence" value="ECO:0007669"/>
    <property type="project" value="InterPro"/>
</dbReference>
<dbReference type="InterPro" id="IPR038765">
    <property type="entry name" value="Papain-like_cys_pep_sf"/>
</dbReference>
<accession>A0A9E2NXW8</accession>
<evidence type="ECO:0000313" key="3">
    <source>
        <dbReference type="Proteomes" id="UP000823914"/>
    </source>
</evidence>
<reference evidence="2" key="1">
    <citation type="journal article" date="2021" name="PeerJ">
        <title>Extensive microbial diversity within the chicken gut microbiome revealed by metagenomics and culture.</title>
        <authorList>
            <person name="Gilroy R."/>
            <person name="Ravi A."/>
            <person name="Getino M."/>
            <person name="Pursley I."/>
            <person name="Horton D.L."/>
            <person name="Alikhan N.F."/>
            <person name="Baker D."/>
            <person name="Gharbi K."/>
            <person name="Hall N."/>
            <person name="Watson M."/>
            <person name="Adriaenssens E.M."/>
            <person name="Foster-Nyarko E."/>
            <person name="Jarju S."/>
            <person name="Secka A."/>
            <person name="Antonio M."/>
            <person name="Oren A."/>
            <person name="Chaudhuri R.R."/>
            <person name="La Ragione R."/>
            <person name="Hildebrand F."/>
            <person name="Pallen M.J."/>
        </authorList>
    </citation>
    <scope>NUCLEOTIDE SEQUENCE</scope>
    <source>
        <strain evidence="2">Gambia15-2214</strain>
    </source>
</reference>
<dbReference type="InterPro" id="IPR015117">
    <property type="entry name" value="IdeS"/>
</dbReference>
<proteinExistence type="predicted"/>
<organism evidence="2 3">
    <name type="scientific">Candidatus Treponema excrementipullorum</name>
    <dbReference type="NCBI Taxonomy" id="2838768"/>
    <lineage>
        <taxon>Bacteria</taxon>
        <taxon>Pseudomonadati</taxon>
        <taxon>Spirochaetota</taxon>
        <taxon>Spirochaetia</taxon>
        <taxon>Spirochaetales</taxon>
        <taxon>Treponemataceae</taxon>
        <taxon>Treponema</taxon>
    </lineage>
</organism>